<feature type="domain" description="ABC transmembrane type-1" evidence="10">
    <location>
        <begin position="19"/>
        <end position="207"/>
    </location>
</feature>
<dbReference type="GO" id="GO:0043190">
    <property type="term" value="C:ATP-binding cassette (ABC) transporter complex"/>
    <property type="evidence" value="ECO:0007669"/>
    <property type="project" value="InterPro"/>
</dbReference>
<reference evidence="11 12" key="1">
    <citation type="submission" date="2020-04" db="EMBL/GenBank/DDBJ databases">
        <title>Rhodospirillaceae bacterium KN72 isolated from deep sea.</title>
        <authorList>
            <person name="Zhang D.-C."/>
        </authorList>
    </citation>
    <scope>NUCLEOTIDE SEQUENCE [LARGE SCALE GENOMIC DNA]</scope>
    <source>
        <strain evidence="11 12">KN72</strain>
    </source>
</reference>
<dbReference type="EMBL" id="JABBNT010000001">
    <property type="protein sequence ID" value="NMM43171.1"/>
    <property type="molecule type" value="Genomic_DNA"/>
</dbReference>
<organism evidence="11 12">
    <name type="scientific">Pacificispira spongiicola</name>
    <dbReference type="NCBI Taxonomy" id="2729598"/>
    <lineage>
        <taxon>Bacteria</taxon>
        <taxon>Pseudomonadati</taxon>
        <taxon>Pseudomonadota</taxon>
        <taxon>Alphaproteobacteria</taxon>
        <taxon>Rhodospirillales</taxon>
        <taxon>Rhodospirillaceae</taxon>
        <taxon>Pacificispira</taxon>
    </lineage>
</organism>
<evidence type="ECO:0000313" key="11">
    <source>
        <dbReference type="EMBL" id="NMM43171.1"/>
    </source>
</evidence>
<dbReference type="CDD" id="cd06261">
    <property type="entry name" value="TM_PBP2"/>
    <property type="match status" value="1"/>
</dbReference>
<keyword evidence="7 9" id="KW-1133">Transmembrane helix</keyword>
<evidence type="ECO:0000256" key="4">
    <source>
        <dbReference type="ARBA" id="ARBA00022475"/>
    </source>
</evidence>
<dbReference type="InterPro" id="IPR043429">
    <property type="entry name" value="ArtM/GltK/GlnP/TcyL/YhdX-like"/>
</dbReference>
<dbReference type="PROSITE" id="PS50928">
    <property type="entry name" value="ABC_TM1"/>
    <property type="match status" value="1"/>
</dbReference>
<dbReference type="InterPro" id="IPR010065">
    <property type="entry name" value="AA_ABC_transptr_permease_3TM"/>
</dbReference>
<feature type="transmembrane region" description="Helical" evidence="9">
    <location>
        <begin position="20"/>
        <end position="43"/>
    </location>
</feature>
<keyword evidence="8 9" id="KW-0472">Membrane</keyword>
<protein>
    <submittedName>
        <fullName evidence="11">Amino acid ABC transporter permease</fullName>
    </submittedName>
</protein>
<dbReference type="Pfam" id="PF00528">
    <property type="entry name" value="BPD_transp_1"/>
    <property type="match status" value="1"/>
</dbReference>
<evidence type="ECO:0000256" key="2">
    <source>
        <dbReference type="ARBA" id="ARBA00010072"/>
    </source>
</evidence>
<evidence type="ECO:0000259" key="10">
    <source>
        <dbReference type="PROSITE" id="PS50928"/>
    </source>
</evidence>
<evidence type="ECO:0000256" key="7">
    <source>
        <dbReference type="ARBA" id="ARBA00022989"/>
    </source>
</evidence>
<comment type="subcellular location">
    <subcellularLocation>
        <location evidence="1">Cell inner membrane</location>
        <topology evidence="1">Multi-pass membrane protein</topology>
    </subcellularLocation>
    <subcellularLocation>
        <location evidence="9">Cell membrane</location>
        <topology evidence="9">Multi-pass membrane protein</topology>
    </subcellularLocation>
</comment>
<keyword evidence="6" id="KW-0029">Amino-acid transport</keyword>
<gene>
    <name evidence="11" type="ORF">HH303_01690</name>
</gene>
<evidence type="ECO:0000256" key="1">
    <source>
        <dbReference type="ARBA" id="ARBA00004429"/>
    </source>
</evidence>
<feature type="transmembrane region" description="Helical" evidence="9">
    <location>
        <begin position="83"/>
        <end position="102"/>
    </location>
</feature>
<evidence type="ECO:0000256" key="5">
    <source>
        <dbReference type="ARBA" id="ARBA00022692"/>
    </source>
</evidence>
<evidence type="ECO:0000256" key="9">
    <source>
        <dbReference type="RuleBase" id="RU363032"/>
    </source>
</evidence>
<feature type="transmembrane region" description="Helical" evidence="9">
    <location>
        <begin position="188"/>
        <end position="205"/>
    </location>
</feature>
<dbReference type="Gene3D" id="1.10.3720.10">
    <property type="entry name" value="MetI-like"/>
    <property type="match status" value="1"/>
</dbReference>
<dbReference type="RefSeq" id="WP_169623470.1">
    <property type="nucleotide sequence ID" value="NZ_JABBNT010000001.1"/>
</dbReference>
<feature type="transmembrane region" description="Helical" evidence="9">
    <location>
        <begin position="55"/>
        <end position="77"/>
    </location>
</feature>
<name>A0A7Y0DYK1_9PROT</name>
<evidence type="ECO:0000256" key="8">
    <source>
        <dbReference type="ARBA" id="ARBA00023136"/>
    </source>
</evidence>
<dbReference type="PANTHER" id="PTHR30614:SF0">
    <property type="entry name" value="L-CYSTINE TRANSPORT SYSTEM PERMEASE PROTEIN TCYL"/>
    <property type="match status" value="1"/>
</dbReference>
<comment type="caution">
    <text evidence="11">The sequence shown here is derived from an EMBL/GenBank/DDBJ whole genome shotgun (WGS) entry which is preliminary data.</text>
</comment>
<keyword evidence="5 9" id="KW-0812">Transmembrane</keyword>
<proteinExistence type="inferred from homology"/>
<dbReference type="SUPFAM" id="SSF161098">
    <property type="entry name" value="MetI-like"/>
    <property type="match status" value="1"/>
</dbReference>
<accession>A0A7Y0DYK1</accession>
<evidence type="ECO:0000256" key="3">
    <source>
        <dbReference type="ARBA" id="ARBA00022448"/>
    </source>
</evidence>
<sequence length="219" mass="23927">MDFSFQVISHNFPYLVSAARWTILISFLGMLVGLLLGIGICAARLSHHGWLRRAAALYISFFRGVPLLVQLLAFFYILPYAGVNLPATVAAFLSIGMCSAAYNAEILRGSLQAISPGQREAADALGIPPLALWRRILVPQALRIGLPSHINELILLVKVSSLASVVGIGELTRVAQNITGQTYRPLEIYMATAVIYFVINALIAWGGRRLERRLGVGQR</sequence>
<feature type="transmembrane region" description="Helical" evidence="9">
    <location>
        <begin position="150"/>
        <end position="168"/>
    </location>
</feature>
<dbReference type="GO" id="GO:0022857">
    <property type="term" value="F:transmembrane transporter activity"/>
    <property type="evidence" value="ECO:0007669"/>
    <property type="project" value="InterPro"/>
</dbReference>
<comment type="similarity">
    <text evidence="2">Belongs to the binding-protein-dependent transport system permease family. HisMQ subfamily.</text>
</comment>
<keyword evidence="12" id="KW-1185">Reference proteome</keyword>
<dbReference type="AlphaFoldDB" id="A0A7Y0DYK1"/>
<evidence type="ECO:0000256" key="6">
    <source>
        <dbReference type="ARBA" id="ARBA00022970"/>
    </source>
</evidence>
<dbReference type="InterPro" id="IPR035906">
    <property type="entry name" value="MetI-like_sf"/>
</dbReference>
<evidence type="ECO:0000313" key="12">
    <source>
        <dbReference type="Proteomes" id="UP000539372"/>
    </source>
</evidence>
<dbReference type="PANTHER" id="PTHR30614">
    <property type="entry name" value="MEMBRANE COMPONENT OF AMINO ACID ABC TRANSPORTER"/>
    <property type="match status" value="1"/>
</dbReference>
<dbReference type="Proteomes" id="UP000539372">
    <property type="component" value="Unassembled WGS sequence"/>
</dbReference>
<keyword evidence="3 9" id="KW-0813">Transport</keyword>
<dbReference type="NCBIfam" id="TIGR01726">
    <property type="entry name" value="HEQRo_perm_3TM"/>
    <property type="match status" value="1"/>
</dbReference>
<dbReference type="GO" id="GO:0006865">
    <property type="term" value="P:amino acid transport"/>
    <property type="evidence" value="ECO:0007669"/>
    <property type="project" value="UniProtKB-KW"/>
</dbReference>
<keyword evidence="4" id="KW-1003">Cell membrane</keyword>
<dbReference type="InterPro" id="IPR000515">
    <property type="entry name" value="MetI-like"/>
</dbReference>